<keyword evidence="1" id="KW-0812">Transmembrane</keyword>
<reference evidence="2 3" key="1">
    <citation type="submission" date="2021-07" db="EMBL/GenBank/DDBJ databases">
        <authorList>
            <person name="Palmer J.M."/>
        </authorList>
    </citation>
    <scope>NUCLEOTIDE SEQUENCE [LARGE SCALE GENOMIC DNA]</scope>
    <source>
        <strain evidence="2 3">AT_MEX2019</strain>
        <tissue evidence="2">Muscle</tissue>
    </source>
</reference>
<keyword evidence="1" id="KW-0472">Membrane</keyword>
<name>A0ABU7BXV4_9TELE</name>
<keyword evidence="3" id="KW-1185">Reference proteome</keyword>
<evidence type="ECO:0000313" key="3">
    <source>
        <dbReference type="Proteomes" id="UP001345963"/>
    </source>
</evidence>
<protein>
    <recommendedName>
        <fullName evidence="4">NADH dehydrogenase subunit 6</fullName>
    </recommendedName>
</protein>
<dbReference type="EMBL" id="JAHUTI010069470">
    <property type="protein sequence ID" value="MED6254444.1"/>
    <property type="molecule type" value="Genomic_DNA"/>
</dbReference>
<evidence type="ECO:0000313" key="2">
    <source>
        <dbReference type="EMBL" id="MED6254444.1"/>
    </source>
</evidence>
<proteinExistence type="predicted"/>
<accession>A0ABU7BXV4</accession>
<feature type="transmembrane region" description="Helical" evidence="1">
    <location>
        <begin position="106"/>
        <end position="133"/>
    </location>
</feature>
<organism evidence="2 3">
    <name type="scientific">Ataeniobius toweri</name>
    <dbReference type="NCBI Taxonomy" id="208326"/>
    <lineage>
        <taxon>Eukaryota</taxon>
        <taxon>Metazoa</taxon>
        <taxon>Chordata</taxon>
        <taxon>Craniata</taxon>
        <taxon>Vertebrata</taxon>
        <taxon>Euteleostomi</taxon>
        <taxon>Actinopterygii</taxon>
        <taxon>Neopterygii</taxon>
        <taxon>Teleostei</taxon>
        <taxon>Neoteleostei</taxon>
        <taxon>Acanthomorphata</taxon>
        <taxon>Ovalentaria</taxon>
        <taxon>Atherinomorphae</taxon>
        <taxon>Cyprinodontiformes</taxon>
        <taxon>Goodeidae</taxon>
        <taxon>Ataeniobius</taxon>
    </lineage>
</organism>
<evidence type="ECO:0000256" key="1">
    <source>
        <dbReference type="SAM" id="Phobius"/>
    </source>
</evidence>
<keyword evidence="1" id="KW-1133">Transmembrane helix</keyword>
<evidence type="ECO:0008006" key="4">
    <source>
        <dbReference type="Google" id="ProtNLM"/>
    </source>
</evidence>
<gene>
    <name evidence="2" type="ORF">ATANTOWER_026482</name>
</gene>
<comment type="caution">
    <text evidence="2">The sequence shown here is derived from an EMBL/GenBank/DDBJ whole genome shotgun (WGS) entry which is preliminary data.</text>
</comment>
<sequence length="151" mass="15386">MVWLAGWPGLISGWTGLGFLVGFGFGSVGSLPFVGFGVGFSHKATSSRGMGVGHVLRPGCNGSSSQVGALLQGALFLEGWWGRTCMVWALCMASALGAHYCVLSSLLRTVLCCLACCGVMVVVLCVVALASVFCMAEWASLGSAVASGLSA</sequence>
<feature type="transmembrane region" description="Helical" evidence="1">
    <location>
        <begin position="80"/>
        <end position="100"/>
    </location>
</feature>
<dbReference type="Proteomes" id="UP001345963">
    <property type="component" value="Unassembled WGS sequence"/>
</dbReference>